<keyword evidence="5 7" id="KW-1133">Transmembrane helix</keyword>
<feature type="transmembrane region" description="Helical" evidence="7">
    <location>
        <begin position="402"/>
        <end position="430"/>
    </location>
</feature>
<feature type="transmembrane region" description="Helical" evidence="7">
    <location>
        <begin position="257"/>
        <end position="279"/>
    </location>
</feature>
<keyword evidence="9" id="KW-1185">Reference proteome</keyword>
<name>A0A972NNA8_9BURK</name>
<feature type="transmembrane region" description="Helical" evidence="7">
    <location>
        <begin position="205"/>
        <end position="229"/>
    </location>
</feature>
<sequence length="437" mass="45464">MSAPAARLGMTDRTTLAIGEVLAGRSAGIRSTLLFAGPAVVASIAYMDPGNFATNLQAGARYGYSLLWVVLAANIIAMLFQALSARLGIVTNRNLAEMSREHFPAPVVYAMWGISEIAAMATDLAEFLGGAIGLALLFHLPLLFGMAVTGLVTYAILMAEKRGFRPVELIIGGLIGAIALSYVIELLIVHVAWGAAAHGTFVPQLHGSGALGVAVGIIGATVMPHALYLHSGLTQNRVSARTDVARRRLVQFSNREVVIALTLAGLVNMAMVIMASGAFHAGHPDVAEIETAYHTLTPLLGAGAAGVFLVSLLASGVSSSVVGTMAGQMIMQGFVGLRLPVWLRRLATMVPAFIVVALGVNATDALVYSQVVLSFALPVPMIALVIFTSRRDIMGAFVNSRLVSLAAILGTATILVLNAILLLQTLGIAIPGIPTAG</sequence>
<evidence type="ECO:0000256" key="7">
    <source>
        <dbReference type="HAMAP-Rule" id="MF_00221"/>
    </source>
</evidence>
<dbReference type="GO" id="GO:0005384">
    <property type="term" value="F:manganese ion transmembrane transporter activity"/>
    <property type="evidence" value="ECO:0007669"/>
    <property type="project" value="TreeGrafter"/>
</dbReference>
<dbReference type="GO" id="GO:0005886">
    <property type="term" value="C:plasma membrane"/>
    <property type="evidence" value="ECO:0007669"/>
    <property type="project" value="UniProtKB-SubCell"/>
</dbReference>
<dbReference type="GO" id="GO:0034755">
    <property type="term" value="P:iron ion transmembrane transport"/>
    <property type="evidence" value="ECO:0007669"/>
    <property type="project" value="TreeGrafter"/>
</dbReference>
<evidence type="ECO:0000256" key="1">
    <source>
        <dbReference type="ARBA" id="ARBA00004141"/>
    </source>
</evidence>
<keyword evidence="6 7" id="KW-0472">Membrane</keyword>
<feature type="transmembrane region" description="Helical" evidence="7">
    <location>
        <begin position="342"/>
        <end position="360"/>
    </location>
</feature>
<proteinExistence type="inferred from homology"/>
<comment type="subcellular location">
    <subcellularLocation>
        <location evidence="7">Cell membrane</location>
        <topology evidence="7">Multi-pass membrane protein</topology>
    </subcellularLocation>
    <subcellularLocation>
        <location evidence="1">Membrane</location>
        <topology evidence="1">Multi-pass membrane protein</topology>
    </subcellularLocation>
</comment>
<dbReference type="RefSeq" id="WP_172167075.1">
    <property type="nucleotide sequence ID" value="NZ_WOEZ01000095.1"/>
</dbReference>
<feature type="transmembrane region" description="Helical" evidence="7">
    <location>
        <begin position="66"/>
        <end position="83"/>
    </location>
</feature>
<keyword evidence="7" id="KW-0406">Ion transport</keyword>
<feature type="transmembrane region" description="Helical" evidence="7">
    <location>
        <begin position="27"/>
        <end position="46"/>
    </location>
</feature>
<feature type="transmembrane region" description="Helical" evidence="7">
    <location>
        <begin position="366"/>
        <end position="390"/>
    </location>
</feature>
<dbReference type="AlphaFoldDB" id="A0A972NNA8"/>
<reference evidence="8 9" key="1">
    <citation type="submission" date="2019-11" db="EMBL/GenBank/DDBJ databases">
        <title>Metabolism of dissolved organic matter in forest soils.</title>
        <authorList>
            <person name="Cyle K.T."/>
            <person name="Wilhelm R.C."/>
            <person name="Martinez C.E."/>
        </authorList>
    </citation>
    <scope>NUCLEOTIDE SEQUENCE [LARGE SCALE GENOMIC DNA]</scope>
    <source>
        <strain evidence="8 9">5N</strain>
    </source>
</reference>
<evidence type="ECO:0000256" key="6">
    <source>
        <dbReference type="ARBA" id="ARBA00023136"/>
    </source>
</evidence>
<dbReference type="Proteomes" id="UP000655523">
    <property type="component" value="Unassembled WGS sequence"/>
</dbReference>
<dbReference type="HAMAP" id="MF_00221">
    <property type="entry name" value="NRAMP"/>
    <property type="match status" value="1"/>
</dbReference>
<evidence type="ECO:0000256" key="5">
    <source>
        <dbReference type="ARBA" id="ARBA00022989"/>
    </source>
</evidence>
<evidence type="ECO:0000313" key="8">
    <source>
        <dbReference type="EMBL" id="NPT56586.1"/>
    </source>
</evidence>
<dbReference type="InterPro" id="IPR001046">
    <property type="entry name" value="NRAMP_fam"/>
</dbReference>
<comment type="function">
    <text evidence="7">H(+)-stimulated, divalent metal cation uptake system.</text>
</comment>
<keyword evidence="3 7" id="KW-0812">Transmembrane</keyword>
<feature type="transmembrane region" description="Helical" evidence="7">
    <location>
        <begin position="169"/>
        <end position="193"/>
    </location>
</feature>
<gene>
    <name evidence="7 8" type="primary">mntH</name>
    <name evidence="8" type="ORF">GNZ13_18830</name>
</gene>
<evidence type="ECO:0000313" key="9">
    <source>
        <dbReference type="Proteomes" id="UP000655523"/>
    </source>
</evidence>
<dbReference type="NCBIfam" id="NF001923">
    <property type="entry name" value="PRK00701.1"/>
    <property type="match status" value="1"/>
</dbReference>
<dbReference type="EMBL" id="WOEZ01000095">
    <property type="protein sequence ID" value="NPT56586.1"/>
    <property type="molecule type" value="Genomic_DNA"/>
</dbReference>
<dbReference type="PANTHER" id="PTHR11706">
    <property type="entry name" value="SOLUTE CARRIER PROTEIN FAMILY 11 MEMBER"/>
    <property type="match status" value="1"/>
</dbReference>
<organism evidence="8 9">
    <name type="scientific">Paraburkholderia elongata</name>
    <dbReference type="NCBI Taxonomy" id="2675747"/>
    <lineage>
        <taxon>Bacteria</taxon>
        <taxon>Pseudomonadati</taxon>
        <taxon>Pseudomonadota</taxon>
        <taxon>Betaproteobacteria</taxon>
        <taxon>Burkholderiales</taxon>
        <taxon>Burkholderiaceae</taxon>
        <taxon>Paraburkholderia</taxon>
    </lineage>
</organism>
<evidence type="ECO:0000256" key="4">
    <source>
        <dbReference type="ARBA" id="ARBA00022847"/>
    </source>
</evidence>
<keyword evidence="7" id="KW-1003">Cell membrane</keyword>
<keyword evidence="4 7" id="KW-0769">Symport</keyword>
<dbReference type="GO" id="GO:0046872">
    <property type="term" value="F:metal ion binding"/>
    <property type="evidence" value="ECO:0007669"/>
    <property type="project" value="UniProtKB-UniRule"/>
</dbReference>
<dbReference type="Pfam" id="PF01566">
    <property type="entry name" value="Nramp"/>
    <property type="match status" value="1"/>
</dbReference>
<dbReference type="PRINTS" id="PR00447">
    <property type="entry name" value="NATRESASSCMP"/>
</dbReference>
<feature type="transmembrane region" description="Helical" evidence="7">
    <location>
        <begin position="103"/>
        <end position="121"/>
    </location>
</feature>
<dbReference type="GO" id="GO:0015086">
    <property type="term" value="F:cadmium ion transmembrane transporter activity"/>
    <property type="evidence" value="ECO:0007669"/>
    <property type="project" value="TreeGrafter"/>
</dbReference>
<dbReference type="NCBIfam" id="TIGR01197">
    <property type="entry name" value="nramp"/>
    <property type="match status" value="1"/>
</dbReference>
<dbReference type="PANTHER" id="PTHR11706:SF33">
    <property type="entry name" value="NATURAL RESISTANCE-ASSOCIATED MACROPHAGE PROTEIN 2"/>
    <property type="match status" value="1"/>
</dbReference>
<protein>
    <recommendedName>
        <fullName evidence="7">Divalent metal cation transporter MntH</fullName>
    </recommendedName>
</protein>
<evidence type="ECO:0000256" key="2">
    <source>
        <dbReference type="ARBA" id="ARBA00022448"/>
    </source>
</evidence>
<accession>A0A972NNA8</accession>
<feature type="transmembrane region" description="Helical" evidence="7">
    <location>
        <begin position="299"/>
        <end position="322"/>
    </location>
</feature>
<dbReference type="GO" id="GO:0015293">
    <property type="term" value="F:symporter activity"/>
    <property type="evidence" value="ECO:0007669"/>
    <property type="project" value="UniProtKB-UniRule"/>
</dbReference>
<comment type="similarity">
    <text evidence="7">Belongs to the NRAMP family.</text>
</comment>
<evidence type="ECO:0000256" key="3">
    <source>
        <dbReference type="ARBA" id="ARBA00022692"/>
    </source>
</evidence>
<keyword evidence="2 7" id="KW-0813">Transport</keyword>
<feature type="transmembrane region" description="Helical" evidence="7">
    <location>
        <begin position="127"/>
        <end position="157"/>
    </location>
</feature>
<dbReference type="NCBIfam" id="NF037982">
    <property type="entry name" value="Nramp_1"/>
    <property type="match status" value="1"/>
</dbReference>
<comment type="caution">
    <text evidence="8">The sequence shown here is derived from an EMBL/GenBank/DDBJ whole genome shotgun (WGS) entry which is preliminary data.</text>
</comment>